<dbReference type="InterPro" id="IPR025724">
    <property type="entry name" value="GAG-pre-integrase_dom"/>
</dbReference>
<reference evidence="2 3" key="1">
    <citation type="journal article" date="2012" name="Nat. Biotechnol.">
        <title>Draft genome sequence of pigeonpea (Cajanus cajan), an orphan legume crop of resource-poor farmers.</title>
        <authorList>
            <person name="Varshney R.K."/>
            <person name="Chen W."/>
            <person name="Li Y."/>
            <person name="Bharti A.K."/>
            <person name="Saxena R.K."/>
            <person name="Schlueter J.A."/>
            <person name="Donoghue M.T."/>
            <person name="Azam S."/>
            <person name="Fan G."/>
            <person name="Whaley A.M."/>
            <person name="Farmer A.D."/>
            <person name="Sheridan J."/>
            <person name="Iwata A."/>
            <person name="Tuteja R."/>
            <person name="Penmetsa R.V."/>
            <person name="Wu W."/>
            <person name="Upadhyaya H.D."/>
            <person name="Yang S.P."/>
            <person name="Shah T."/>
            <person name="Saxena K.B."/>
            <person name="Michael T."/>
            <person name="McCombie W.R."/>
            <person name="Yang B."/>
            <person name="Zhang G."/>
            <person name="Yang H."/>
            <person name="Wang J."/>
            <person name="Spillane C."/>
            <person name="Cook D.R."/>
            <person name="May G.D."/>
            <person name="Xu X."/>
            <person name="Jackson S.A."/>
        </authorList>
    </citation>
    <scope>NUCLEOTIDE SEQUENCE [LARGE SCALE GENOMIC DNA]</scope>
    <source>
        <strain evidence="3">cv. Asha</strain>
    </source>
</reference>
<dbReference type="Gene3D" id="3.30.420.10">
    <property type="entry name" value="Ribonuclease H-like superfamily/Ribonuclease H"/>
    <property type="match status" value="1"/>
</dbReference>
<gene>
    <name evidence="2" type="ORF">KK1_024054</name>
</gene>
<name>A0A151TKW7_CAJCA</name>
<dbReference type="AlphaFoldDB" id="A0A151TKW7"/>
<dbReference type="InterPro" id="IPR012337">
    <property type="entry name" value="RNaseH-like_sf"/>
</dbReference>
<feature type="domain" description="GAG-pre-integrase" evidence="1">
    <location>
        <begin position="86"/>
        <end position="158"/>
    </location>
</feature>
<dbReference type="SUPFAM" id="SSF53098">
    <property type="entry name" value="Ribonuclease H-like"/>
    <property type="match status" value="1"/>
</dbReference>
<dbReference type="EMBL" id="CM003607">
    <property type="protein sequence ID" value="KYP67702.1"/>
    <property type="molecule type" value="Genomic_DNA"/>
</dbReference>
<dbReference type="Gramene" id="C.cajan_23368.t">
    <property type="protein sequence ID" value="C.cajan_23368.t.cds1"/>
    <property type="gene ID" value="C.cajan_23368"/>
</dbReference>
<dbReference type="OMA" id="NEYFCES"/>
<evidence type="ECO:0000313" key="2">
    <source>
        <dbReference type="EMBL" id="KYP67702.1"/>
    </source>
</evidence>
<protein>
    <recommendedName>
        <fullName evidence="1">GAG-pre-integrase domain-containing protein</fullName>
    </recommendedName>
</protein>
<sequence>MLYDTTNIIEGSGRANILLPGGTKLHIKNALYSSKSYRNLLNFKDIRLNEFHIETNNEGNVEYLYITKIHLNKKEVLEKLSAFSYGLYCTYVNTVETNIIVNQKFTNQNKFEVWHDRLGHPGTIMMRKIIENSCGHLLKSREILQSNIFSCTACSQGKLIIRPSPAKIGHESILFLERIQGDICGPIHPPCGPFRYFMVLIDASTRWSHVCLLSTRNQSFAR</sequence>
<evidence type="ECO:0000313" key="3">
    <source>
        <dbReference type="Proteomes" id="UP000075243"/>
    </source>
</evidence>
<dbReference type="Proteomes" id="UP000075243">
    <property type="component" value="Chromosome 5"/>
</dbReference>
<dbReference type="GO" id="GO:0003676">
    <property type="term" value="F:nucleic acid binding"/>
    <property type="evidence" value="ECO:0007669"/>
    <property type="project" value="InterPro"/>
</dbReference>
<organism evidence="2 3">
    <name type="scientific">Cajanus cajan</name>
    <name type="common">Pigeon pea</name>
    <name type="synonym">Cajanus indicus</name>
    <dbReference type="NCBI Taxonomy" id="3821"/>
    <lineage>
        <taxon>Eukaryota</taxon>
        <taxon>Viridiplantae</taxon>
        <taxon>Streptophyta</taxon>
        <taxon>Embryophyta</taxon>
        <taxon>Tracheophyta</taxon>
        <taxon>Spermatophyta</taxon>
        <taxon>Magnoliopsida</taxon>
        <taxon>eudicotyledons</taxon>
        <taxon>Gunneridae</taxon>
        <taxon>Pentapetalae</taxon>
        <taxon>rosids</taxon>
        <taxon>fabids</taxon>
        <taxon>Fabales</taxon>
        <taxon>Fabaceae</taxon>
        <taxon>Papilionoideae</taxon>
        <taxon>50 kb inversion clade</taxon>
        <taxon>NPAAA clade</taxon>
        <taxon>indigoferoid/millettioid clade</taxon>
        <taxon>Phaseoleae</taxon>
        <taxon>Cajanus</taxon>
    </lineage>
</organism>
<keyword evidence="3" id="KW-1185">Reference proteome</keyword>
<dbReference type="InterPro" id="IPR036397">
    <property type="entry name" value="RNaseH_sf"/>
</dbReference>
<accession>A0A151TKW7</accession>
<dbReference type="Pfam" id="PF13976">
    <property type="entry name" value="gag_pre-integrs"/>
    <property type="match status" value="1"/>
</dbReference>
<proteinExistence type="predicted"/>
<evidence type="ECO:0000259" key="1">
    <source>
        <dbReference type="Pfam" id="PF13976"/>
    </source>
</evidence>